<evidence type="ECO:0000313" key="2">
    <source>
        <dbReference type="Proteomes" id="UP000824469"/>
    </source>
</evidence>
<comment type="caution">
    <text evidence="1">The sequence shown here is derived from an EMBL/GenBank/DDBJ whole genome shotgun (WGS) entry which is preliminary data.</text>
</comment>
<dbReference type="Proteomes" id="UP000824469">
    <property type="component" value="Unassembled WGS sequence"/>
</dbReference>
<reference evidence="1 2" key="1">
    <citation type="journal article" date="2021" name="Nat. Plants">
        <title>The Taxus genome provides insights into paclitaxel biosynthesis.</title>
        <authorList>
            <person name="Xiong X."/>
            <person name="Gou J."/>
            <person name="Liao Q."/>
            <person name="Li Y."/>
            <person name="Zhou Q."/>
            <person name="Bi G."/>
            <person name="Li C."/>
            <person name="Du R."/>
            <person name="Wang X."/>
            <person name="Sun T."/>
            <person name="Guo L."/>
            <person name="Liang H."/>
            <person name="Lu P."/>
            <person name="Wu Y."/>
            <person name="Zhang Z."/>
            <person name="Ro D.K."/>
            <person name="Shang Y."/>
            <person name="Huang S."/>
            <person name="Yan J."/>
        </authorList>
    </citation>
    <scope>NUCLEOTIDE SEQUENCE [LARGE SCALE GENOMIC DNA]</scope>
    <source>
        <strain evidence="1">Ta-2019</strain>
    </source>
</reference>
<proteinExistence type="predicted"/>
<organism evidence="1 2">
    <name type="scientific">Taxus chinensis</name>
    <name type="common">Chinese yew</name>
    <name type="synonym">Taxus wallichiana var. chinensis</name>
    <dbReference type="NCBI Taxonomy" id="29808"/>
    <lineage>
        <taxon>Eukaryota</taxon>
        <taxon>Viridiplantae</taxon>
        <taxon>Streptophyta</taxon>
        <taxon>Embryophyta</taxon>
        <taxon>Tracheophyta</taxon>
        <taxon>Spermatophyta</taxon>
        <taxon>Pinopsida</taxon>
        <taxon>Pinidae</taxon>
        <taxon>Conifers II</taxon>
        <taxon>Cupressales</taxon>
        <taxon>Taxaceae</taxon>
        <taxon>Taxus</taxon>
    </lineage>
</organism>
<sequence>SASLLTPHLSLGKDKITIEMVFIPSVPHNTYHWQVFNDENQILAFSEQRDNFNNLFFEGSVNPHREAMAEDALDEIERVDDEGMIRLK</sequence>
<protein>
    <submittedName>
        <fullName evidence="1">Uncharacterized protein</fullName>
    </submittedName>
</protein>
<accession>A0AA38G631</accession>
<dbReference type="EMBL" id="JAHRHJ020000005">
    <property type="protein sequence ID" value="KAH9316080.1"/>
    <property type="molecule type" value="Genomic_DNA"/>
</dbReference>
<feature type="non-terminal residue" evidence="1">
    <location>
        <position position="1"/>
    </location>
</feature>
<keyword evidence="2" id="KW-1185">Reference proteome</keyword>
<dbReference type="AlphaFoldDB" id="A0AA38G631"/>
<feature type="non-terminal residue" evidence="1">
    <location>
        <position position="88"/>
    </location>
</feature>
<name>A0AA38G631_TAXCH</name>
<evidence type="ECO:0000313" key="1">
    <source>
        <dbReference type="EMBL" id="KAH9316080.1"/>
    </source>
</evidence>
<gene>
    <name evidence="1" type="ORF">KI387_024707</name>
</gene>